<dbReference type="EMBL" id="BOVK01000022">
    <property type="protein sequence ID" value="GIQ69014.1"/>
    <property type="molecule type" value="Genomic_DNA"/>
</dbReference>
<protein>
    <submittedName>
        <fullName evidence="2">Uncharacterized protein</fullName>
    </submittedName>
</protein>
<evidence type="ECO:0000313" key="3">
    <source>
        <dbReference type="Proteomes" id="UP000677918"/>
    </source>
</evidence>
<proteinExistence type="predicted"/>
<feature type="compositionally biased region" description="Polar residues" evidence="1">
    <location>
        <begin position="14"/>
        <end position="23"/>
    </location>
</feature>
<feature type="region of interest" description="Disordered" evidence="1">
    <location>
        <begin position="8"/>
        <end position="29"/>
    </location>
</feature>
<gene>
    <name evidence="2" type="ORF">XYCOK13_18380</name>
</gene>
<keyword evidence="3" id="KW-1185">Reference proteome</keyword>
<organism evidence="2 3">
    <name type="scientific">Xylanibacillus composti</name>
    <dbReference type="NCBI Taxonomy" id="1572762"/>
    <lineage>
        <taxon>Bacteria</taxon>
        <taxon>Bacillati</taxon>
        <taxon>Bacillota</taxon>
        <taxon>Bacilli</taxon>
        <taxon>Bacillales</taxon>
        <taxon>Paenibacillaceae</taxon>
        <taxon>Xylanibacillus</taxon>
    </lineage>
</organism>
<comment type="caution">
    <text evidence="2">The sequence shown here is derived from an EMBL/GenBank/DDBJ whole genome shotgun (WGS) entry which is preliminary data.</text>
</comment>
<sequence length="74" mass="8813">MDEFLRMLELEDSLPSTTSAQREANQHRRKMYLNINRERSVPSPTVNNNFGVELLMKRLEDPDYRMSVRTLLEE</sequence>
<dbReference type="Proteomes" id="UP000677918">
    <property type="component" value="Unassembled WGS sequence"/>
</dbReference>
<evidence type="ECO:0000256" key="1">
    <source>
        <dbReference type="SAM" id="MobiDB-lite"/>
    </source>
</evidence>
<accession>A0A8J4H183</accession>
<name>A0A8J4H183_9BACL</name>
<reference evidence="2" key="1">
    <citation type="submission" date="2021-04" db="EMBL/GenBank/DDBJ databases">
        <title>Draft genome sequence of Xylanibacillus composti strain K13.</title>
        <authorList>
            <person name="Uke A."/>
            <person name="Chhe C."/>
            <person name="Baramee S."/>
            <person name="Kosugi A."/>
        </authorList>
    </citation>
    <scope>NUCLEOTIDE SEQUENCE</scope>
    <source>
        <strain evidence="2">K13</strain>
    </source>
</reference>
<evidence type="ECO:0000313" key="2">
    <source>
        <dbReference type="EMBL" id="GIQ69014.1"/>
    </source>
</evidence>
<dbReference type="RefSeq" id="WP_213411822.1">
    <property type="nucleotide sequence ID" value="NZ_BOVK01000022.1"/>
</dbReference>
<dbReference type="AlphaFoldDB" id="A0A8J4H183"/>